<dbReference type="Pfam" id="PF03629">
    <property type="entry name" value="SASA"/>
    <property type="match status" value="1"/>
</dbReference>
<dbReference type="RefSeq" id="WP_345028411.1">
    <property type="nucleotide sequence ID" value="NZ_BAABEY010000020.1"/>
</dbReference>
<dbReference type="EMBL" id="BAABEY010000020">
    <property type="protein sequence ID" value="GAA4438677.1"/>
    <property type="molecule type" value="Genomic_DNA"/>
</dbReference>
<dbReference type="Gene3D" id="3.40.50.1110">
    <property type="entry name" value="SGNH hydrolase"/>
    <property type="match status" value="1"/>
</dbReference>
<protein>
    <submittedName>
        <fullName evidence="4">Sialate O-acetylesterase</fullName>
    </submittedName>
</protein>
<sequence>MKTNLLRVLFCLVATASLHTAGAQLRLPSFFSDNMVLQRETAVTIWGWSAPGQKIYVTNSWNNTTDSARADGGARWALTVNTPAAGGPYTLTVKGGNTVTFNNVMIGEVWVCSGQSNMQWSNRNGLVKTDSALVAGAVNPNIRFLQIPHITSDYPQDDVAASWKECTPEEAKGFSALAYFFGSKLAGELNVPIGLINSSWGGTPAEAWTPADLIAASPDLQAAAEKQVPNFGRPHLPGSTYNAMIAPFTRYAVAGAIWYQGESNVPTATGYDKLMRTMITSWRKAWGRELPFYYVQIAPYKYGNTNAPLLREAQAQTLGLSKTGMVIVSDLTENVKDIHPRQKKGVGERLANLALAETYHKPVPAYKSPQYRSLEIKKDKAVVYFENAAEGLMIKDNDKKARAAEFYIAGEDRNFLPADVKIEGDHVVVSSKDVKNPVAVRFSFSDTGIGNLFSKGGLPVAPFRTDSWEVAK</sequence>
<name>A0ABP8M006_9BACT</name>
<comment type="caution">
    <text evidence="4">The sequence shown here is derived from an EMBL/GenBank/DDBJ whole genome shotgun (WGS) entry which is preliminary data.</text>
</comment>
<evidence type="ECO:0000259" key="3">
    <source>
        <dbReference type="Pfam" id="PF03629"/>
    </source>
</evidence>
<evidence type="ECO:0000313" key="4">
    <source>
        <dbReference type="EMBL" id="GAA4438677.1"/>
    </source>
</evidence>
<keyword evidence="5" id="KW-1185">Reference proteome</keyword>
<proteinExistence type="predicted"/>
<accession>A0ABP8M006</accession>
<dbReference type="PANTHER" id="PTHR22901">
    <property type="entry name" value="SIALATE O-ACETYLESTERASE"/>
    <property type="match status" value="1"/>
</dbReference>
<dbReference type="InterPro" id="IPR036514">
    <property type="entry name" value="SGNH_hydro_sf"/>
</dbReference>
<gene>
    <name evidence="4" type="ORF">GCM10023091_19570</name>
</gene>
<evidence type="ECO:0000256" key="1">
    <source>
        <dbReference type="ARBA" id="ARBA00022801"/>
    </source>
</evidence>
<dbReference type="InterPro" id="IPR005181">
    <property type="entry name" value="SASA"/>
</dbReference>
<feature type="signal peptide" evidence="2">
    <location>
        <begin position="1"/>
        <end position="23"/>
    </location>
</feature>
<evidence type="ECO:0000313" key="5">
    <source>
        <dbReference type="Proteomes" id="UP001501508"/>
    </source>
</evidence>
<dbReference type="PANTHER" id="PTHR22901:SF0">
    <property type="entry name" value="SIALATE O-ACETYLESTERASE"/>
    <property type="match status" value="1"/>
</dbReference>
<reference evidence="5" key="1">
    <citation type="journal article" date="2019" name="Int. J. Syst. Evol. Microbiol.">
        <title>The Global Catalogue of Microorganisms (GCM) 10K type strain sequencing project: providing services to taxonomists for standard genome sequencing and annotation.</title>
        <authorList>
            <consortium name="The Broad Institute Genomics Platform"/>
            <consortium name="The Broad Institute Genome Sequencing Center for Infectious Disease"/>
            <person name="Wu L."/>
            <person name="Ma J."/>
        </authorList>
    </citation>
    <scope>NUCLEOTIDE SEQUENCE [LARGE SCALE GENOMIC DNA]</scope>
    <source>
        <strain evidence="5">JCM 31920</strain>
    </source>
</reference>
<feature type="domain" description="Sialate O-acetylesterase" evidence="3">
    <location>
        <begin position="108"/>
        <end position="353"/>
    </location>
</feature>
<dbReference type="InterPro" id="IPR039329">
    <property type="entry name" value="SIAE"/>
</dbReference>
<dbReference type="Proteomes" id="UP001501508">
    <property type="component" value="Unassembled WGS sequence"/>
</dbReference>
<keyword evidence="1" id="KW-0378">Hydrolase</keyword>
<keyword evidence="2" id="KW-0732">Signal</keyword>
<feature type="chain" id="PRO_5045274770" evidence="2">
    <location>
        <begin position="24"/>
        <end position="472"/>
    </location>
</feature>
<dbReference type="SUPFAM" id="SSF52266">
    <property type="entry name" value="SGNH hydrolase"/>
    <property type="match status" value="1"/>
</dbReference>
<evidence type="ECO:0000256" key="2">
    <source>
        <dbReference type="SAM" id="SignalP"/>
    </source>
</evidence>
<organism evidence="4 5">
    <name type="scientific">Ravibacter arvi</name>
    <dbReference type="NCBI Taxonomy" id="2051041"/>
    <lineage>
        <taxon>Bacteria</taxon>
        <taxon>Pseudomonadati</taxon>
        <taxon>Bacteroidota</taxon>
        <taxon>Cytophagia</taxon>
        <taxon>Cytophagales</taxon>
        <taxon>Spirosomataceae</taxon>
        <taxon>Ravibacter</taxon>
    </lineage>
</organism>